<keyword evidence="2" id="KW-1185">Reference proteome</keyword>
<protein>
    <submittedName>
        <fullName evidence="1">Uncharacterized protein</fullName>
    </submittedName>
</protein>
<dbReference type="Proteomes" id="UP000801492">
    <property type="component" value="Unassembled WGS sequence"/>
</dbReference>
<dbReference type="AlphaFoldDB" id="A0A8K0G2I5"/>
<dbReference type="EMBL" id="VTPC01090314">
    <property type="protein sequence ID" value="KAF2883636.1"/>
    <property type="molecule type" value="Genomic_DNA"/>
</dbReference>
<evidence type="ECO:0000313" key="1">
    <source>
        <dbReference type="EMBL" id="KAF2883636.1"/>
    </source>
</evidence>
<sequence length="66" mass="7922">MKSATQWRYLPSTCNPADLLSRGCTPKQLFESRWWEGSTWLYLDRSKWPSEKKTVNEEEVVKEREK</sequence>
<organism evidence="1 2">
    <name type="scientific">Ignelater luminosus</name>
    <name type="common">Cucubano</name>
    <name type="synonym">Pyrophorus luminosus</name>
    <dbReference type="NCBI Taxonomy" id="2038154"/>
    <lineage>
        <taxon>Eukaryota</taxon>
        <taxon>Metazoa</taxon>
        <taxon>Ecdysozoa</taxon>
        <taxon>Arthropoda</taxon>
        <taxon>Hexapoda</taxon>
        <taxon>Insecta</taxon>
        <taxon>Pterygota</taxon>
        <taxon>Neoptera</taxon>
        <taxon>Endopterygota</taxon>
        <taxon>Coleoptera</taxon>
        <taxon>Polyphaga</taxon>
        <taxon>Elateriformia</taxon>
        <taxon>Elateroidea</taxon>
        <taxon>Elateridae</taxon>
        <taxon>Agrypninae</taxon>
        <taxon>Pyrophorini</taxon>
        <taxon>Ignelater</taxon>
    </lineage>
</organism>
<dbReference type="OrthoDB" id="6776697at2759"/>
<name>A0A8K0G2I5_IGNLU</name>
<evidence type="ECO:0000313" key="2">
    <source>
        <dbReference type="Proteomes" id="UP000801492"/>
    </source>
</evidence>
<gene>
    <name evidence="1" type="ORF">ILUMI_22508</name>
</gene>
<reference evidence="1" key="1">
    <citation type="submission" date="2019-08" db="EMBL/GenBank/DDBJ databases">
        <title>The genome of the North American firefly Photinus pyralis.</title>
        <authorList>
            <consortium name="Photinus pyralis genome working group"/>
            <person name="Fallon T.R."/>
            <person name="Sander Lower S.E."/>
            <person name="Weng J.-K."/>
        </authorList>
    </citation>
    <scope>NUCLEOTIDE SEQUENCE</scope>
    <source>
        <strain evidence="1">TRF0915ILg1</strain>
        <tissue evidence="1">Whole body</tissue>
    </source>
</reference>
<comment type="caution">
    <text evidence="1">The sequence shown here is derived from an EMBL/GenBank/DDBJ whole genome shotgun (WGS) entry which is preliminary data.</text>
</comment>
<accession>A0A8K0G2I5</accession>
<proteinExistence type="predicted"/>
<feature type="non-terminal residue" evidence="1">
    <location>
        <position position="66"/>
    </location>
</feature>